<feature type="transmembrane region" description="Helical" evidence="8">
    <location>
        <begin position="296"/>
        <end position="314"/>
    </location>
</feature>
<evidence type="ECO:0000259" key="9">
    <source>
        <dbReference type="Pfam" id="PF13813"/>
    </source>
</evidence>
<evidence type="ECO:0000313" key="10">
    <source>
        <dbReference type="EMBL" id="KZT51254.1"/>
    </source>
</evidence>
<dbReference type="GO" id="GO:0016020">
    <property type="term" value="C:membrane"/>
    <property type="evidence" value="ECO:0007669"/>
    <property type="project" value="UniProtKB-SubCell"/>
</dbReference>
<dbReference type="AlphaFoldDB" id="A0A165CRH8"/>
<dbReference type="InterPro" id="IPR044851">
    <property type="entry name" value="Wax_synthase"/>
</dbReference>
<dbReference type="Proteomes" id="UP000076842">
    <property type="component" value="Unassembled WGS sequence"/>
</dbReference>
<dbReference type="GO" id="GO:0006629">
    <property type="term" value="P:lipid metabolic process"/>
    <property type="evidence" value="ECO:0007669"/>
    <property type="project" value="InterPro"/>
</dbReference>
<keyword evidence="6 8" id="KW-1133">Transmembrane helix</keyword>
<evidence type="ECO:0000256" key="7">
    <source>
        <dbReference type="ARBA" id="ARBA00023136"/>
    </source>
</evidence>
<gene>
    <name evidence="10" type="ORF">CALCODRAFT_443354</name>
</gene>
<comment type="similarity">
    <text evidence="3">Belongs to the wax synthase family.</text>
</comment>
<dbReference type="PANTHER" id="PTHR31595">
    <property type="entry name" value="LONG-CHAIN-ALCOHOL O-FATTY-ACYLTRANSFERASE 3-RELATED"/>
    <property type="match status" value="1"/>
</dbReference>
<dbReference type="InterPro" id="IPR032805">
    <property type="entry name" value="Wax_synthase_dom"/>
</dbReference>
<evidence type="ECO:0000256" key="3">
    <source>
        <dbReference type="ARBA" id="ARBA00007282"/>
    </source>
</evidence>
<comment type="pathway">
    <text evidence="2">Secondary metabolite biosynthesis.</text>
</comment>
<keyword evidence="7 8" id="KW-0472">Membrane</keyword>
<name>A0A165CRH8_9BASI</name>
<organism evidence="10 11">
    <name type="scientific">Calocera cornea HHB12733</name>
    <dbReference type="NCBI Taxonomy" id="1353952"/>
    <lineage>
        <taxon>Eukaryota</taxon>
        <taxon>Fungi</taxon>
        <taxon>Dikarya</taxon>
        <taxon>Basidiomycota</taxon>
        <taxon>Agaricomycotina</taxon>
        <taxon>Dacrymycetes</taxon>
        <taxon>Dacrymycetales</taxon>
        <taxon>Dacrymycetaceae</taxon>
        <taxon>Calocera</taxon>
    </lineage>
</organism>
<dbReference type="PANTHER" id="PTHR31595:SF57">
    <property type="entry name" value="OS04G0481900 PROTEIN"/>
    <property type="match status" value="1"/>
</dbReference>
<dbReference type="Pfam" id="PF13813">
    <property type="entry name" value="MBOAT_2"/>
    <property type="match status" value="1"/>
</dbReference>
<keyword evidence="11" id="KW-1185">Reference proteome</keyword>
<dbReference type="GO" id="GO:0008374">
    <property type="term" value="F:O-acyltransferase activity"/>
    <property type="evidence" value="ECO:0007669"/>
    <property type="project" value="InterPro"/>
</dbReference>
<feature type="transmembrane region" description="Helical" evidence="8">
    <location>
        <begin position="262"/>
        <end position="284"/>
    </location>
</feature>
<evidence type="ECO:0000313" key="11">
    <source>
        <dbReference type="Proteomes" id="UP000076842"/>
    </source>
</evidence>
<keyword evidence="5 8" id="KW-0812">Transmembrane</keyword>
<comment type="subcellular location">
    <subcellularLocation>
        <location evidence="1">Membrane</location>
        <topology evidence="1">Multi-pass membrane protein</topology>
    </subcellularLocation>
</comment>
<dbReference type="OrthoDB" id="1077582at2759"/>
<dbReference type="EMBL" id="KV424118">
    <property type="protein sequence ID" value="KZT51254.1"/>
    <property type="molecule type" value="Genomic_DNA"/>
</dbReference>
<evidence type="ECO:0000256" key="4">
    <source>
        <dbReference type="ARBA" id="ARBA00022679"/>
    </source>
</evidence>
<feature type="transmembrane region" description="Helical" evidence="8">
    <location>
        <begin position="230"/>
        <end position="250"/>
    </location>
</feature>
<sequence length="352" mass="39444">MLVLDAYFVFCTTTGEPFSDHHLANGLASNLLLACDFLVLHDSQSEYHRPALGEGKYHDLPWWKRLLWAADLASNVRGIGWNWEAVKAHPARPSDSAGRGRFVLRQAARWAAAYLIKDLTGTLFRKRAAMHAGGSVFADGPLWTAVYVGAWYGNLCAGMVLSHAFLAGASVGMGVSRPSEWPGLYGGVHQAYSMRRFWGRAWHDLFRRFLTSNSQYLSRTLLGLKKGSRLLPYVELYLAFLLSGAVHWVGTYAMLREHTAPALTVLFFVLQAVVITLEDFLVALGTRWGIKDSWRVRALGYVWVAGWIVLLTPVRTEPLIRAGFFDKGEERAFSVVQGVWEGEWHPGYERGL</sequence>
<proteinExistence type="inferred from homology"/>
<evidence type="ECO:0000256" key="1">
    <source>
        <dbReference type="ARBA" id="ARBA00004141"/>
    </source>
</evidence>
<keyword evidence="4" id="KW-0808">Transferase</keyword>
<evidence type="ECO:0000256" key="8">
    <source>
        <dbReference type="SAM" id="Phobius"/>
    </source>
</evidence>
<evidence type="ECO:0000256" key="5">
    <source>
        <dbReference type="ARBA" id="ARBA00022692"/>
    </source>
</evidence>
<feature type="domain" description="Wax synthase" evidence="9">
    <location>
        <begin position="181"/>
        <end position="270"/>
    </location>
</feature>
<accession>A0A165CRH8</accession>
<protein>
    <recommendedName>
        <fullName evidence="9">Wax synthase domain-containing protein</fullName>
    </recommendedName>
</protein>
<dbReference type="STRING" id="1353952.A0A165CRH8"/>
<evidence type="ECO:0000256" key="2">
    <source>
        <dbReference type="ARBA" id="ARBA00005179"/>
    </source>
</evidence>
<reference evidence="10 11" key="1">
    <citation type="journal article" date="2016" name="Mol. Biol. Evol.">
        <title>Comparative Genomics of Early-Diverging Mushroom-Forming Fungi Provides Insights into the Origins of Lignocellulose Decay Capabilities.</title>
        <authorList>
            <person name="Nagy L.G."/>
            <person name="Riley R."/>
            <person name="Tritt A."/>
            <person name="Adam C."/>
            <person name="Daum C."/>
            <person name="Floudas D."/>
            <person name="Sun H."/>
            <person name="Yadav J.S."/>
            <person name="Pangilinan J."/>
            <person name="Larsson K.H."/>
            <person name="Matsuura K."/>
            <person name="Barry K."/>
            <person name="Labutti K."/>
            <person name="Kuo R."/>
            <person name="Ohm R.A."/>
            <person name="Bhattacharya S.S."/>
            <person name="Shirouzu T."/>
            <person name="Yoshinaga Y."/>
            <person name="Martin F.M."/>
            <person name="Grigoriev I.V."/>
            <person name="Hibbett D.S."/>
        </authorList>
    </citation>
    <scope>NUCLEOTIDE SEQUENCE [LARGE SCALE GENOMIC DNA]</scope>
    <source>
        <strain evidence="10 11">HHB12733</strain>
    </source>
</reference>
<evidence type="ECO:0000256" key="6">
    <source>
        <dbReference type="ARBA" id="ARBA00022989"/>
    </source>
</evidence>
<dbReference type="InParanoid" id="A0A165CRH8"/>